<keyword evidence="5" id="KW-1185">Reference proteome</keyword>
<dbReference type="Pfam" id="PF00095">
    <property type="entry name" value="WAP"/>
    <property type="match status" value="1"/>
</dbReference>
<organism evidence="4 5">
    <name type="scientific">Bugula neritina</name>
    <name type="common">Brown bryozoan</name>
    <name type="synonym">Sertularia neritina</name>
    <dbReference type="NCBI Taxonomy" id="10212"/>
    <lineage>
        <taxon>Eukaryota</taxon>
        <taxon>Metazoa</taxon>
        <taxon>Spiralia</taxon>
        <taxon>Lophotrochozoa</taxon>
        <taxon>Bryozoa</taxon>
        <taxon>Gymnolaemata</taxon>
        <taxon>Cheilostomatida</taxon>
        <taxon>Flustrina</taxon>
        <taxon>Buguloidea</taxon>
        <taxon>Bugulidae</taxon>
        <taxon>Bugula</taxon>
    </lineage>
</organism>
<reference evidence="4" key="1">
    <citation type="submission" date="2020-06" db="EMBL/GenBank/DDBJ databases">
        <title>Draft genome of Bugula neritina, a colonial animal packing powerful symbionts and potential medicines.</title>
        <authorList>
            <person name="Rayko M."/>
        </authorList>
    </citation>
    <scope>NUCLEOTIDE SEQUENCE [LARGE SCALE GENOMIC DNA]</scope>
    <source>
        <strain evidence="4">Kwan_BN1</strain>
    </source>
</reference>
<name>A0A7J7J098_BUGNE</name>
<comment type="caution">
    <text evidence="4">The sequence shown here is derived from an EMBL/GenBank/DDBJ whole genome shotgun (WGS) entry which is preliminary data.</text>
</comment>
<dbReference type="Proteomes" id="UP000593567">
    <property type="component" value="Unassembled WGS sequence"/>
</dbReference>
<keyword evidence="2" id="KW-0732">Signal</keyword>
<evidence type="ECO:0000313" key="5">
    <source>
        <dbReference type="Proteomes" id="UP000593567"/>
    </source>
</evidence>
<feature type="signal peptide" evidence="2">
    <location>
        <begin position="1"/>
        <end position="21"/>
    </location>
</feature>
<dbReference type="Gene3D" id="4.10.75.10">
    <property type="entry name" value="Elafin-like"/>
    <property type="match status" value="1"/>
</dbReference>
<dbReference type="GO" id="GO:0030414">
    <property type="term" value="F:peptidase inhibitor activity"/>
    <property type="evidence" value="ECO:0007669"/>
    <property type="project" value="InterPro"/>
</dbReference>
<dbReference type="InterPro" id="IPR008197">
    <property type="entry name" value="WAP_dom"/>
</dbReference>
<protein>
    <recommendedName>
        <fullName evidence="3">WAP domain-containing protein</fullName>
    </recommendedName>
</protein>
<dbReference type="GO" id="GO:0005576">
    <property type="term" value="C:extracellular region"/>
    <property type="evidence" value="ECO:0007669"/>
    <property type="project" value="InterPro"/>
</dbReference>
<evidence type="ECO:0000313" key="4">
    <source>
        <dbReference type="EMBL" id="KAF6019064.1"/>
    </source>
</evidence>
<feature type="region of interest" description="Disordered" evidence="1">
    <location>
        <begin position="332"/>
        <end position="370"/>
    </location>
</feature>
<evidence type="ECO:0000256" key="1">
    <source>
        <dbReference type="SAM" id="MobiDB-lite"/>
    </source>
</evidence>
<dbReference type="InterPro" id="IPR036645">
    <property type="entry name" value="Elafin-like_sf"/>
</dbReference>
<dbReference type="AlphaFoldDB" id="A0A7J7J098"/>
<feature type="compositionally biased region" description="Low complexity" evidence="1">
    <location>
        <begin position="339"/>
        <end position="353"/>
    </location>
</feature>
<feature type="chain" id="PRO_5029624066" description="WAP domain-containing protein" evidence="2">
    <location>
        <begin position="22"/>
        <end position="447"/>
    </location>
</feature>
<dbReference type="EMBL" id="VXIV02003256">
    <property type="protein sequence ID" value="KAF6019064.1"/>
    <property type="molecule type" value="Genomic_DNA"/>
</dbReference>
<gene>
    <name evidence="4" type="ORF">EB796_022619</name>
</gene>
<sequence>MNLLTLATIILTYTELISVVATTNEQFLEISVEDTYRLIPDKKAGARSVRQPAADALCRECIIKSRYAYDRFQQYTYLNFYDQNPNVTNSDELAGIKTCREYKEVLNCYNQCFMNISAAEIEEVEASLDYKSTLRVDLLYCEERYTPGHTSCRLADTHRCDKIRRSNCGDSLTEHAECLTTLLSASGQNCSGHCTPARRFLQSQKFIWDTECSLSATYNYQCKGIITLFCFKQLKDTEANYGIYQRMDSIPAMADNLTHTCQILESPFACIEEATNGFYDYFGFNITYACRGAEDTIDSVKRQWRSIINPYCGASVPENYTTVEDVCPMPEPTLPPSTVPTTTTTTTRVVPSTGNPTTKVIPPANMPKPGRCPRKPDTICDASCVDDVQCNGREKCCSGCCRSPLFRRGSVRAAAAGGSVNSSPTSILLSPLTLTQILLATIFFANI</sequence>
<evidence type="ECO:0000259" key="3">
    <source>
        <dbReference type="Pfam" id="PF00095"/>
    </source>
</evidence>
<feature type="domain" description="WAP" evidence="3">
    <location>
        <begin position="368"/>
        <end position="401"/>
    </location>
</feature>
<dbReference type="SUPFAM" id="SSF57256">
    <property type="entry name" value="Elafin-like"/>
    <property type="match status" value="1"/>
</dbReference>
<proteinExistence type="predicted"/>
<accession>A0A7J7J098</accession>
<evidence type="ECO:0000256" key="2">
    <source>
        <dbReference type="SAM" id="SignalP"/>
    </source>
</evidence>